<feature type="region of interest" description="Disordered" evidence="4">
    <location>
        <begin position="231"/>
        <end position="454"/>
    </location>
</feature>
<feature type="compositionally biased region" description="Basic and acidic residues" evidence="4">
    <location>
        <begin position="243"/>
        <end position="274"/>
    </location>
</feature>
<dbReference type="Pfam" id="PF07808">
    <property type="entry name" value="RED_N"/>
    <property type="match status" value="1"/>
</dbReference>
<evidence type="ECO:0000259" key="5">
    <source>
        <dbReference type="Pfam" id="PF01156"/>
    </source>
</evidence>
<evidence type="ECO:0000313" key="7">
    <source>
        <dbReference type="EMBL" id="RYO81368.1"/>
    </source>
</evidence>
<accession>A0ABY0H4A8</accession>
<feature type="region of interest" description="Disordered" evidence="4">
    <location>
        <begin position="1"/>
        <end position="103"/>
    </location>
</feature>
<organism evidence="7 8">
    <name type="scientific">Monosporascus cannonballus</name>
    <dbReference type="NCBI Taxonomy" id="155416"/>
    <lineage>
        <taxon>Eukaryota</taxon>
        <taxon>Fungi</taxon>
        <taxon>Dikarya</taxon>
        <taxon>Ascomycota</taxon>
        <taxon>Pezizomycotina</taxon>
        <taxon>Sordariomycetes</taxon>
        <taxon>Xylariomycetidae</taxon>
        <taxon>Xylariales</taxon>
        <taxon>Xylariales incertae sedis</taxon>
        <taxon>Monosporascus</taxon>
    </lineage>
</organism>
<dbReference type="CDD" id="cd02651">
    <property type="entry name" value="nuc_hydro_IU_UC_XIUA"/>
    <property type="match status" value="1"/>
</dbReference>
<comment type="similarity">
    <text evidence="1">Belongs to the IUNH family.</text>
</comment>
<keyword evidence="8" id="KW-1185">Reference proteome</keyword>
<evidence type="ECO:0000256" key="1">
    <source>
        <dbReference type="ARBA" id="ARBA00009176"/>
    </source>
</evidence>
<dbReference type="Pfam" id="PF01156">
    <property type="entry name" value="IU_nuc_hydro"/>
    <property type="match status" value="1"/>
</dbReference>
<dbReference type="PANTHER" id="PTHR12304:SF4">
    <property type="entry name" value="URIDINE NUCLEOSIDASE"/>
    <property type="match status" value="1"/>
</dbReference>
<evidence type="ECO:0008006" key="9">
    <source>
        <dbReference type="Google" id="ProtNLM"/>
    </source>
</evidence>
<evidence type="ECO:0000313" key="8">
    <source>
        <dbReference type="Proteomes" id="UP000294003"/>
    </source>
</evidence>
<feature type="compositionally biased region" description="Basic and acidic residues" evidence="4">
    <location>
        <begin position="352"/>
        <end position="367"/>
    </location>
</feature>
<feature type="compositionally biased region" description="Pro residues" evidence="4">
    <location>
        <begin position="368"/>
        <end position="377"/>
    </location>
</feature>
<dbReference type="EMBL" id="QJNS01000253">
    <property type="protein sequence ID" value="RYO81368.1"/>
    <property type="molecule type" value="Genomic_DNA"/>
</dbReference>
<dbReference type="Proteomes" id="UP000294003">
    <property type="component" value="Unassembled WGS sequence"/>
</dbReference>
<feature type="domain" description="Inosine/uridine-preferring nucleoside hydrolase" evidence="5">
    <location>
        <begin position="529"/>
        <end position="879"/>
    </location>
</feature>
<feature type="compositionally biased region" description="Acidic residues" evidence="4">
    <location>
        <begin position="317"/>
        <end position="334"/>
    </location>
</feature>
<feature type="region of interest" description="Disordered" evidence="4">
    <location>
        <begin position="476"/>
        <end position="506"/>
    </location>
</feature>
<feature type="compositionally biased region" description="Basic and acidic residues" evidence="4">
    <location>
        <begin position="288"/>
        <end position="301"/>
    </location>
</feature>
<feature type="domain" description="RED-like N-terminal" evidence="6">
    <location>
        <begin position="77"/>
        <end position="203"/>
    </location>
</feature>
<feature type="compositionally biased region" description="Basic residues" evidence="4">
    <location>
        <begin position="490"/>
        <end position="501"/>
    </location>
</feature>
<keyword evidence="2" id="KW-0378">Hydrolase</keyword>
<dbReference type="Gene3D" id="3.90.245.10">
    <property type="entry name" value="Ribonucleoside hydrolase-like"/>
    <property type="match status" value="1"/>
</dbReference>
<evidence type="ECO:0000256" key="2">
    <source>
        <dbReference type="ARBA" id="ARBA00022801"/>
    </source>
</evidence>
<dbReference type="SUPFAM" id="SSF53590">
    <property type="entry name" value="Nucleoside hydrolase"/>
    <property type="match status" value="1"/>
</dbReference>
<dbReference type="InterPro" id="IPR023186">
    <property type="entry name" value="IUNH"/>
</dbReference>
<evidence type="ECO:0000256" key="4">
    <source>
        <dbReference type="SAM" id="MobiDB-lite"/>
    </source>
</evidence>
<reference evidence="7 8" key="1">
    <citation type="submission" date="2018-06" db="EMBL/GenBank/DDBJ databases">
        <title>Complete Genomes of Monosporascus.</title>
        <authorList>
            <person name="Robinson A.J."/>
            <person name="Natvig D.O."/>
        </authorList>
    </citation>
    <scope>NUCLEOTIDE SEQUENCE [LARGE SCALE GENOMIC DNA]</scope>
    <source>
        <strain evidence="7 8">CBS 609.92</strain>
    </source>
</reference>
<dbReference type="InterPro" id="IPR001910">
    <property type="entry name" value="Inosine/uridine_hydrolase_dom"/>
</dbReference>
<dbReference type="InterPro" id="IPR012916">
    <property type="entry name" value="RED_N"/>
</dbReference>
<name>A0ABY0H4A8_9PEZI</name>
<dbReference type="PANTHER" id="PTHR12304">
    <property type="entry name" value="INOSINE-URIDINE PREFERRING NUCLEOSIDE HYDROLASE"/>
    <property type="match status" value="1"/>
</dbReference>
<evidence type="ECO:0000256" key="3">
    <source>
        <dbReference type="ARBA" id="ARBA00023295"/>
    </source>
</evidence>
<proteinExistence type="inferred from homology"/>
<feature type="compositionally biased region" description="Low complexity" evidence="4">
    <location>
        <begin position="13"/>
        <end position="25"/>
    </location>
</feature>
<protein>
    <recommendedName>
        <fullName evidence="9">Inosine/uridine-preferring nucleoside hydrolase domain-containing protein</fullName>
    </recommendedName>
</protein>
<evidence type="ECO:0000259" key="6">
    <source>
        <dbReference type="Pfam" id="PF07808"/>
    </source>
</evidence>
<feature type="compositionally biased region" description="Acidic residues" evidence="4">
    <location>
        <begin position="342"/>
        <end position="351"/>
    </location>
</feature>
<gene>
    <name evidence="7" type="ORF">DL762_007147</name>
</gene>
<dbReference type="InterPro" id="IPR036452">
    <property type="entry name" value="Ribo_hydro-like"/>
</dbReference>
<keyword evidence="3" id="KW-0326">Glycosidase</keyword>
<sequence>MNNEQFRRLVGANTPKPSNNTNGTTPTPPRAVALGSRKTSSIPMTPRSVAGLSKSDFARQLAGQNRGEKSQAKFRSHAPKGSKLAEGYTDRAKERTAEEEDERAARIKALEEALKNEEIDQETFDKLRFEIAGGDLSSTHLVKGLDFKLLERIRKGENVWEEGKAQGDGEEPEPENVDDEFERLEQAEIAAVEKEKTTKKGQLAAVSLNPGKKRTRDQILAELKAAREAKQKEQSALGSKFKKIGDKKPGSRIERDGKGREILIITDEKGNEKRMVRKVQPDAQQEASKAKELMMPDKDAKPLGMEVPDIYKQKMEEPEDEDINIFDDAGDDYDPLAGLSDGSDDSDEEESSEKPQKSDTAEQDKDAMPPPPRPAPSVEPRNYFKDSKTGLASSETLKAPSLSDPTIQAALKKAATLNPIPRPTDDEDDEEARAKAERRRKMLQNEDRDLEDMDLGFGTSRFEDEADFDEKVKLAQWGEDDDGHQGRGGGSKRKRGPKKRKGDANNAADVMRIMEQQKPGCDMSDPVPLWLDCDPGHDDAFAILLAAYHPGIKLLGISTVHGNASLEKTTKNALSVLAAIGKHNEISVHTGAAHALVHRKSIHAPTDIHGESGIDGTALLPAPQGAVSPVPAVDAMAAALRATAPGTAWVVATGAMTNVAALFQAHPDLAAHVRGLSAMGGSVGGGFTPAPMGKVAGVDRIGNWTQWAEFNVLVDPEAAAFLLAHPVLAPKTTLVPLDLTHLVLATHEVQDLLLYGPDGPREGRGKSDLRVMLVELLNFFAGAYRDVFDLVEGPPLHDPLAVAAVLAGTPHEIPFYDFDPKSAEGPARRERFAVDVVTEGTLEEAFAGAQTGRTVVRKLEEPGAEGLRIPRGLDIALFWRVIEECCQRADAVNLKVLNAS</sequence>
<comment type="caution">
    <text evidence="7">The sequence shown here is derived from an EMBL/GenBank/DDBJ whole genome shotgun (WGS) entry which is preliminary data.</text>
</comment>